<dbReference type="AlphaFoldDB" id="A0A7G9Y4H0"/>
<reference evidence="1" key="1">
    <citation type="submission" date="2020-06" db="EMBL/GenBank/DDBJ databases">
        <title>Unique genomic features of the anaerobic methanotrophic archaea.</title>
        <authorList>
            <person name="Chadwick G.L."/>
            <person name="Skennerton C.T."/>
            <person name="Laso-Perez R."/>
            <person name="Leu A.O."/>
            <person name="Speth D.R."/>
            <person name="Yu H."/>
            <person name="Morgan-Lang C."/>
            <person name="Hatzenpichler R."/>
            <person name="Goudeau D."/>
            <person name="Malmstrom R."/>
            <person name="Brazelton W.J."/>
            <person name="Woyke T."/>
            <person name="Hallam S.J."/>
            <person name="Tyson G.W."/>
            <person name="Wegener G."/>
            <person name="Boetius A."/>
            <person name="Orphan V."/>
        </authorList>
    </citation>
    <scope>NUCLEOTIDE SEQUENCE</scope>
</reference>
<evidence type="ECO:0000313" key="2">
    <source>
        <dbReference type="EMBL" id="QNO43497.1"/>
    </source>
</evidence>
<name>A0A7G9Y4H0_9EURY</name>
<proteinExistence type="predicted"/>
<dbReference type="EMBL" id="MT630780">
    <property type="protein sequence ID" value="QNO42904.1"/>
    <property type="molecule type" value="Genomic_DNA"/>
</dbReference>
<evidence type="ECO:0000313" key="1">
    <source>
        <dbReference type="EMBL" id="QNO42904.1"/>
    </source>
</evidence>
<protein>
    <recommendedName>
        <fullName evidence="4">DUF2283 domain-containing protein</fullName>
    </recommendedName>
</protein>
<dbReference type="InterPro" id="IPR019270">
    <property type="entry name" value="DUF2283"/>
</dbReference>
<gene>
    <name evidence="3" type="ORF">BPCBKEJI_00021</name>
    <name evidence="2" type="ORF">LCBLCCCI_00001</name>
    <name evidence="1" type="ORF">NICIAEDM_00011</name>
</gene>
<evidence type="ECO:0008006" key="4">
    <source>
        <dbReference type="Google" id="ProtNLM"/>
    </source>
</evidence>
<dbReference type="Pfam" id="PF10049">
    <property type="entry name" value="DUF2283"/>
    <property type="match status" value="1"/>
</dbReference>
<dbReference type="EMBL" id="MT631435">
    <property type="protein sequence ID" value="QNO50443.1"/>
    <property type="molecule type" value="Genomic_DNA"/>
</dbReference>
<evidence type="ECO:0000313" key="3">
    <source>
        <dbReference type="EMBL" id="QNO50443.1"/>
    </source>
</evidence>
<organism evidence="1">
    <name type="scientific">Candidatus Methanogaster sp. ANME-2c ERB4</name>
    <dbReference type="NCBI Taxonomy" id="2759911"/>
    <lineage>
        <taxon>Archaea</taxon>
        <taxon>Methanobacteriati</taxon>
        <taxon>Methanobacteriota</taxon>
        <taxon>Stenosarchaea group</taxon>
        <taxon>Methanomicrobia</taxon>
        <taxon>Methanosarcinales</taxon>
        <taxon>ANME-2 cluster</taxon>
        <taxon>Candidatus Methanogasteraceae</taxon>
        <taxon>Candidatus Methanogaster</taxon>
    </lineage>
</organism>
<sequence length="74" mass="8535">MMIKYFKDIDILNIELHEGEFGYSEEIADGVIFDISQEGEILSIEVLDVAKKFHKPAVERVFEKYVARAPQTMV</sequence>
<accession>A0A7G9Y4H0</accession>
<dbReference type="EMBL" id="MT630836">
    <property type="protein sequence ID" value="QNO43497.1"/>
    <property type="molecule type" value="Genomic_DNA"/>
</dbReference>